<dbReference type="InterPro" id="IPR007712">
    <property type="entry name" value="RelE/ParE_toxin"/>
</dbReference>
<evidence type="ECO:0000313" key="3">
    <source>
        <dbReference type="Proteomes" id="UP000036908"/>
    </source>
</evidence>
<dbReference type="Proteomes" id="UP000036908">
    <property type="component" value="Unassembled WGS sequence"/>
</dbReference>
<comment type="caution">
    <text evidence="2">The sequence shown here is derived from an EMBL/GenBank/DDBJ whole genome shotgun (WGS) entry which is preliminary data.</text>
</comment>
<reference evidence="3" key="1">
    <citation type="submission" date="2014-11" db="EMBL/GenBank/DDBJ databases">
        <title>Genome sequencing of Roseivirga sp. D-25.</title>
        <authorList>
            <person name="Selvaratnam C."/>
            <person name="Thevarajoo S."/>
            <person name="Goh K.M."/>
            <person name="Eee R."/>
            <person name="Chan K.-G."/>
            <person name="Chong C.S."/>
        </authorList>
    </citation>
    <scope>NUCLEOTIDE SEQUENCE [LARGE SCALE GENOMIC DNA]</scope>
    <source>
        <strain evidence="3">D-25</strain>
    </source>
</reference>
<keyword evidence="3" id="KW-1185">Reference proteome</keyword>
<evidence type="ECO:0008006" key="4">
    <source>
        <dbReference type="Google" id="ProtNLM"/>
    </source>
</evidence>
<gene>
    <name evidence="2" type="ORF">OB69_04035</name>
</gene>
<dbReference type="PATRIC" id="fig|1566026.4.peg.2578"/>
<dbReference type="Gene3D" id="3.30.2310.20">
    <property type="entry name" value="RelE-like"/>
    <property type="match status" value="1"/>
</dbReference>
<proteinExistence type="predicted"/>
<dbReference type="OrthoDB" id="7173315at2"/>
<keyword evidence="1" id="KW-1277">Toxin-antitoxin system</keyword>
<dbReference type="Pfam" id="PF05016">
    <property type="entry name" value="ParE_toxin"/>
    <property type="match status" value="1"/>
</dbReference>
<sequence>MAQIHLTDRALLDIEDIYGFSVENWGEKTAERYLDQIQDSLLLLEENPKLLLQKPEISNRFKLYQTGAHWLICDVVDNDIFVLTIKHLSMNLLDRLKTLEPTLEEEVSFLYQKALKSKK</sequence>
<dbReference type="InterPro" id="IPR035093">
    <property type="entry name" value="RelE/ParE_toxin_dom_sf"/>
</dbReference>
<evidence type="ECO:0000256" key="1">
    <source>
        <dbReference type="ARBA" id="ARBA00022649"/>
    </source>
</evidence>
<dbReference type="RefSeq" id="WP_053222396.1">
    <property type="nucleotide sequence ID" value="NZ_JSVA01000004.1"/>
</dbReference>
<name>A0A0L8ANX0_9BACT</name>
<protein>
    <recommendedName>
        <fullName evidence="4">Toxin</fullName>
    </recommendedName>
</protein>
<dbReference type="AlphaFoldDB" id="A0A0L8ANX0"/>
<evidence type="ECO:0000313" key="2">
    <source>
        <dbReference type="EMBL" id="KOF04158.1"/>
    </source>
</evidence>
<dbReference type="EMBL" id="JSVA01000004">
    <property type="protein sequence ID" value="KOF04158.1"/>
    <property type="molecule type" value="Genomic_DNA"/>
</dbReference>
<accession>A0A0L8ANX0</accession>
<organism evidence="2 3">
    <name type="scientific">Roseivirga seohaensis subsp. aquiponti</name>
    <dbReference type="NCBI Taxonomy" id="1566026"/>
    <lineage>
        <taxon>Bacteria</taxon>
        <taxon>Pseudomonadati</taxon>
        <taxon>Bacteroidota</taxon>
        <taxon>Cytophagia</taxon>
        <taxon>Cytophagales</taxon>
        <taxon>Roseivirgaceae</taxon>
        <taxon>Roseivirga</taxon>
    </lineage>
</organism>